<gene>
    <name evidence="2" type="ORF">MNBD_GAMMA09-1509</name>
</gene>
<feature type="region of interest" description="Disordered" evidence="1">
    <location>
        <begin position="1"/>
        <end position="20"/>
    </location>
</feature>
<dbReference type="EMBL" id="UOFI01000005">
    <property type="protein sequence ID" value="VAW60752.1"/>
    <property type="molecule type" value="Genomic_DNA"/>
</dbReference>
<evidence type="ECO:0000256" key="1">
    <source>
        <dbReference type="SAM" id="MobiDB-lite"/>
    </source>
</evidence>
<evidence type="ECO:0000313" key="2">
    <source>
        <dbReference type="EMBL" id="VAW60752.1"/>
    </source>
</evidence>
<sequence length="234" mass="26252">MKDPGLRPEQGVLESSSDEESRAFLEEQLRNHQFELSQISRDADPVETAKIKLDIANAQLGLEQNENAWNEAKAAFEVFIAKEDWAAAIEACDIMYQTEQPSSIVALMHGAWLSVTYPVDAEYTIGMMSYIVDETPNDSDGAAVAAATAHYIVGVRASDEKHDSLAFLTTNMITKVAQRHSDVKSQDTLDFWIDKMELKDPDKFLPRMGTVIDAIVNGQWWFDRDALRDKLPLN</sequence>
<organism evidence="2">
    <name type="scientific">hydrothermal vent metagenome</name>
    <dbReference type="NCBI Taxonomy" id="652676"/>
    <lineage>
        <taxon>unclassified sequences</taxon>
        <taxon>metagenomes</taxon>
        <taxon>ecological metagenomes</taxon>
    </lineage>
</organism>
<dbReference type="AlphaFoldDB" id="A0A3B0XBF8"/>
<accession>A0A3B0XBF8</accession>
<proteinExistence type="predicted"/>
<name>A0A3B0XBF8_9ZZZZ</name>
<protein>
    <submittedName>
        <fullName evidence="2">Uncharacterized protein</fullName>
    </submittedName>
</protein>
<reference evidence="2" key="1">
    <citation type="submission" date="2018-06" db="EMBL/GenBank/DDBJ databases">
        <authorList>
            <person name="Zhirakovskaya E."/>
        </authorList>
    </citation>
    <scope>NUCLEOTIDE SEQUENCE</scope>
</reference>